<dbReference type="PATRIC" id="fig|1348662.3.peg.452"/>
<dbReference type="RefSeq" id="WP_020975760.1">
    <property type="nucleotide sequence ID" value="NC_022198.1"/>
</dbReference>
<protein>
    <recommendedName>
        <fullName evidence="4">DUF3239 domain-containing protein</fullName>
    </recommendedName>
</protein>
<dbReference type="AlphaFoldDB" id="U3GVW0"/>
<dbReference type="KEGG" id="caz:CARG_02280"/>
<reference evidence="2 3" key="1">
    <citation type="journal article" date="2013" name="Genome Announc.">
        <title>Whole-Genome Sequence of the Clinical Strain Corynebacterium argentoratense DSM 44202, Isolated from a Human Throat Specimen.</title>
        <authorList>
            <person name="Bomholt C."/>
            <person name="Glaub A."/>
            <person name="Gravermann K."/>
            <person name="Albersmeier A."/>
            <person name="Brinkrolf K."/>
            <person name="Ruckert C."/>
            <person name="Tauch A."/>
        </authorList>
    </citation>
    <scope>NUCLEOTIDE SEQUENCE [LARGE SCALE GENOMIC DNA]</scope>
    <source>
        <strain evidence="2">DSM 44202</strain>
    </source>
</reference>
<sequence>MHIPVDAAHNKIHNEFNRDAGRLKLSGYILTAVFIAAAIIVYFISGLTPTGLLFAASLLVVAALMLGSMIAVSRRIGDSQDLYDTYPLAPAIVAAKGDHDLTLMALVRINDAADRYALAVRPMKSLGHPCALGDRVATVAVPGRRSRQGTLEEVSPMPIDWATPDTTVWKEAIKNIPGREWNLLEANKNRFEEVRSTRFNLLPL</sequence>
<keyword evidence="3" id="KW-1185">Reference proteome</keyword>
<keyword evidence="1" id="KW-0812">Transmembrane</keyword>
<dbReference type="STRING" id="1348662.CARG_02280"/>
<dbReference type="OrthoDB" id="4548219at2"/>
<organism evidence="2 3">
    <name type="scientific">Corynebacterium argentoratense DSM 44202</name>
    <dbReference type="NCBI Taxonomy" id="1348662"/>
    <lineage>
        <taxon>Bacteria</taxon>
        <taxon>Bacillati</taxon>
        <taxon>Actinomycetota</taxon>
        <taxon>Actinomycetes</taxon>
        <taxon>Mycobacteriales</taxon>
        <taxon>Corynebacteriaceae</taxon>
        <taxon>Corynebacterium</taxon>
    </lineage>
</organism>
<dbReference type="InterPro" id="IPR023124">
    <property type="entry name" value="DUF3239_dom_sf"/>
</dbReference>
<dbReference type="InterPro" id="IPR021632">
    <property type="entry name" value="DUF3239"/>
</dbReference>
<dbReference type="HOGENOM" id="CLU_1292606_0_0_11"/>
<dbReference type="Proteomes" id="UP000016943">
    <property type="component" value="Chromosome"/>
</dbReference>
<proteinExistence type="predicted"/>
<gene>
    <name evidence="2" type="ORF">CARG_02280</name>
</gene>
<dbReference type="EMBL" id="CP006365">
    <property type="protein sequence ID" value="AGU14618.1"/>
    <property type="molecule type" value="Genomic_DNA"/>
</dbReference>
<evidence type="ECO:0008006" key="4">
    <source>
        <dbReference type="Google" id="ProtNLM"/>
    </source>
</evidence>
<dbReference type="Pfam" id="PF11580">
    <property type="entry name" value="DUF3239"/>
    <property type="match status" value="1"/>
</dbReference>
<evidence type="ECO:0000256" key="1">
    <source>
        <dbReference type="SAM" id="Phobius"/>
    </source>
</evidence>
<accession>U3GVW0</accession>
<keyword evidence="1" id="KW-0472">Membrane</keyword>
<name>U3GVW0_9CORY</name>
<dbReference type="eggNOG" id="ENOG5032V6C">
    <property type="taxonomic scope" value="Bacteria"/>
</dbReference>
<dbReference type="Gene3D" id="2.40.410.10">
    <property type="entry name" value="putative membrane protein from Corynebacterium diphtheriae superfamily"/>
    <property type="match status" value="1"/>
</dbReference>
<feature type="transmembrane region" description="Helical" evidence="1">
    <location>
        <begin position="25"/>
        <end position="45"/>
    </location>
</feature>
<evidence type="ECO:0000313" key="3">
    <source>
        <dbReference type="Proteomes" id="UP000016943"/>
    </source>
</evidence>
<dbReference type="GeneID" id="78249310"/>
<evidence type="ECO:0000313" key="2">
    <source>
        <dbReference type="EMBL" id="AGU14618.1"/>
    </source>
</evidence>
<keyword evidence="1" id="KW-1133">Transmembrane helix</keyword>
<feature type="transmembrane region" description="Helical" evidence="1">
    <location>
        <begin position="51"/>
        <end position="72"/>
    </location>
</feature>